<accession>A0A9W2Y2E4</accession>
<dbReference type="Gene3D" id="3.40.50.300">
    <property type="entry name" value="P-loop containing nucleotide triphosphate hydrolases"/>
    <property type="match status" value="1"/>
</dbReference>
<evidence type="ECO:0000313" key="2">
    <source>
        <dbReference type="RefSeq" id="XP_055368000.1"/>
    </source>
</evidence>
<sequence>MVDVPDHLVLLVLEAASKPNGLQLQSWVLHGFLPGDLQQAQSLQETQHKPNRVFLLELTDDVCLERITLRATDPVSGVRFHPVTRPTPSCVVQSRLKTRPEDSTHTVTQALDQYRIHSAALQVNTRLES</sequence>
<keyword evidence="1" id="KW-1185">Reference proteome</keyword>
<reference evidence="2" key="1">
    <citation type="submission" date="2025-08" db="UniProtKB">
        <authorList>
            <consortium name="RefSeq"/>
        </authorList>
    </citation>
    <scope>IDENTIFICATION</scope>
</reference>
<dbReference type="InterPro" id="IPR027417">
    <property type="entry name" value="P-loop_NTPase"/>
</dbReference>
<dbReference type="GeneID" id="129604662"/>
<evidence type="ECO:0000313" key="1">
    <source>
        <dbReference type="Proteomes" id="UP000515150"/>
    </source>
</evidence>
<dbReference type="AlphaFoldDB" id="A0A9W2Y2E4"/>
<dbReference type="KEGG" id="bspl:129604662"/>
<dbReference type="OrthoDB" id="522106at2759"/>
<name>A0A9W2Y2E4_BETSP</name>
<dbReference type="RefSeq" id="XP_055368000.1">
    <property type="nucleotide sequence ID" value="XM_055512025.1"/>
</dbReference>
<dbReference type="Pfam" id="PF00406">
    <property type="entry name" value="ADK"/>
    <property type="match status" value="1"/>
</dbReference>
<organism evidence="1 2">
    <name type="scientific">Betta splendens</name>
    <name type="common">Siamese fighting fish</name>
    <dbReference type="NCBI Taxonomy" id="158456"/>
    <lineage>
        <taxon>Eukaryota</taxon>
        <taxon>Metazoa</taxon>
        <taxon>Chordata</taxon>
        <taxon>Craniata</taxon>
        <taxon>Vertebrata</taxon>
        <taxon>Euteleostomi</taxon>
        <taxon>Actinopterygii</taxon>
        <taxon>Neopterygii</taxon>
        <taxon>Teleostei</taxon>
        <taxon>Neoteleostei</taxon>
        <taxon>Acanthomorphata</taxon>
        <taxon>Anabantaria</taxon>
        <taxon>Anabantiformes</taxon>
        <taxon>Anabantoidei</taxon>
        <taxon>Osphronemidae</taxon>
        <taxon>Betta</taxon>
    </lineage>
</organism>
<dbReference type="Proteomes" id="UP000515150">
    <property type="component" value="Chromosome 9"/>
</dbReference>
<proteinExistence type="predicted"/>
<protein>
    <submittedName>
        <fullName evidence="2">Adenylate kinase 8-like</fullName>
    </submittedName>
</protein>
<gene>
    <name evidence="2" type="primary">LOC129604662</name>
</gene>